<accession>A0A1Z3MLU3</accession>
<reference evidence="1" key="1">
    <citation type="submission" date="2017-04" db="EMBL/GenBank/DDBJ databases">
        <title>First report of Klebsiella oxytoca strain simultaneously producing NDM-1, IMP-4 and KPC-2 carbapenemases.</title>
        <authorList>
            <person name="Wang J."/>
            <person name="Li J."/>
            <person name="Yuan M."/>
            <person name="Jia Y."/>
            <person name="Zhu X."/>
            <person name="Bai L."/>
            <person name="Bai X."/>
            <person name="Fanning S."/>
        </authorList>
    </citation>
    <scope>NUCLEOTIDE SEQUENCE</scope>
    <source>
        <strain evidence="1">PKOX3</strain>
        <plasmid evidence="1">p1</plasmid>
    </source>
</reference>
<dbReference type="EMBL" id="KY913897">
    <property type="protein sequence ID" value="ASD48747.1"/>
    <property type="molecule type" value="Genomic_DNA"/>
</dbReference>
<dbReference type="AlphaFoldDB" id="A0A1Z3MLU3"/>
<proteinExistence type="predicted"/>
<organism evidence="1">
    <name type="scientific">Klebsiella oxytoca</name>
    <dbReference type="NCBI Taxonomy" id="571"/>
    <lineage>
        <taxon>Bacteria</taxon>
        <taxon>Pseudomonadati</taxon>
        <taxon>Pseudomonadota</taxon>
        <taxon>Gammaproteobacteria</taxon>
        <taxon>Enterobacterales</taxon>
        <taxon>Enterobacteriaceae</taxon>
        <taxon>Klebsiella/Raoultella group</taxon>
        <taxon>Klebsiella</taxon>
    </lineage>
</organism>
<sequence length="74" mass="8516">MNPCLKKYWQGISEYFIHAHQDTNKITIINPLLSPEAISSLREMHTKPVINALIIYSIQNHPEFLSVNMQHTGV</sequence>
<protein>
    <submittedName>
        <fullName evidence="1">Uncharacterized protein</fullName>
    </submittedName>
</protein>
<evidence type="ECO:0000313" key="1">
    <source>
        <dbReference type="EMBL" id="ASD48747.1"/>
    </source>
</evidence>
<geneLocation type="plasmid" evidence="1">
    <name>p1</name>
</geneLocation>
<name>A0A1Z3MLU3_KLEOX</name>
<keyword evidence="1" id="KW-0614">Plasmid</keyword>